<dbReference type="Gene3D" id="1.10.238.10">
    <property type="entry name" value="EF-hand"/>
    <property type="match status" value="1"/>
</dbReference>
<feature type="domain" description="EF-hand" evidence="16">
    <location>
        <begin position="600"/>
        <end position="635"/>
    </location>
</feature>
<keyword evidence="11 15" id="KW-0472">Membrane</keyword>
<dbReference type="SUPFAM" id="SSF81324">
    <property type="entry name" value="Voltage-gated potassium channels"/>
    <property type="match status" value="1"/>
</dbReference>
<dbReference type="Pfam" id="PF00520">
    <property type="entry name" value="Ion_trans"/>
    <property type="match status" value="1"/>
</dbReference>
<evidence type="ECO:0000259" key="16">
    <source>
        <dbReference type="PROSITE" id="PS50222"/>
    </source>
</evidence>
<evidence type="ECO:0000313" key="17">
    <source>
        <dbReference type="EMBL" id="CAE8623202.1"/>
    </source>
</evidence>
<dbReference type="PROSITE" id="PS00018">
    <property type="entry name" value="EF_HAND_1"/>
    <property type="match status" value="1"/>
</dbReference>
<keyword evidence="2" id="KW-0813">Transport</keyword>
<proteinExistence type="predicted"/>
<feature type="region of interest" description="Disordered" evidence="14">
    <location>
        <begin position="274"/>
        <end position="297"/>
    </location>
</feature>
<keyword evidence="4" id="KW-0109">Calcium transport</keyword>
<keyword evidence="10" id="KW-0406">Ion transport</keyword>
<dbReference type="PROSITE" id="PS50222">
    <property type="entry name" value="EF_HAND_2"/>
    <property type="match status" value="2"/>
</dbReference>
<dbReference type="CDD" id="cd00051">
    <property type="entry name" value="EFh"/>
    <property type="match status" value="1"/>
</dbReference>
<comment type="subcellular location">
    <subcellularLocation>
        <location evidence="1">Membrane</location>
        <topology evidence="1">Multi-pass membrane protein</topology>
    </subcellularLocation>
</comment>
<comment type="caution">
    <text evidence="17">The sequence shown here is derived from an EMBL/GenBank/DDBJ whole genome shotgun (WGS) entry which is preliminary data.</text>
</comment>
<feature type="transmembrane region" description="Helical" evidence="15">
    <location>
        <begin position="517"/>
        <end position="540"/>
    </location>
</feature>
<gene>
    <name evidence="17" type="ORF">PGLA1383_LOCUS40498</name>
</gene>
<evidence type="ECO:0000256" key="14">
    <source>
        <dbReference type="SAM" id="MobiDB-lite"/>
    </source>
</evidence>
<keyword evidence="13" id="KW-0407">Ion channel</keyword>
<sequence length="795" mass="88118">MVVGGHKGGPSQLEVNGPSWARIPASCSVGTQTEATPLTSKSAVAITESIGVLESILSLQQNQLLKRLDRQDDILARLLISKRRPTVGPTASASDIELDANIVRSVPTNFKMRCVTPGGTTNPLIFVPPVANGNSEHEPMEPEPAAPADPLVATIGAPRPSQELPARSSCQELPVIMVSGMTVESEQLGSEDELPQQLPEQFARRSSPDLSSLTIPDMLLDQQNSGSSSTNMQDMVGRMANPWYSSGEEDTKNASPSFLKTKSDEDDDLKAAAFHRQSSSMSSPDDDEDQLNHPRHVKTADELRASTYWRDRVRWLVSHVRFELFFAIAIVTNAVFIGVEVQYNVDNPGPKPDAYRIIGQLYTFIFIIELSMRILASGCDIFFMESWAWNVLDCVIIACSLWETLVEILYVAYDGSNGRIDVGGSSGVTSLRVIRIVRMTRLVRVTKIARIMRFIKALRTLVASIICTLKSLVWAMVLLFLITYVFGILFTQAVADYIQDPNHEDTSENGMRVFTRYWGGLAPSMLTLFMSICGGVSWEIPMAPLQEISPAWSILFLFFISFAYFAVLNVVTGVFCQSAIESAQNDHDMIMHSIVTEKEAHIAKVKSLFKDIDGDQSGYITFHELESNMHKPSVQTYFEALELNVDDAWNFFKLLDEDGGSSIEIEEFLMGCLRLRGNAKALDLAKMHHDQQWMLRKQSAFMAHVEKQLGKLGQHVGQLEIRSDLSMAGFNSEDPSMSSMELPGARPSSKDLLLVPSSGVRFAIPWEDAEMPAEIPASSHKKSFRTFSAQIEAQL</sequence>
<feature type="transmembrane region" description="Helical" evidence="15">
    <location>
        <begin position="387"/>
        <end position="413"/>
    </location>
</feature>
<dbReference type="Proteomes" id="UP000654075">
    <property type="component" value="Unassembled WGS sequence"/>
</dbReference>
<feature type="domain" description="EF-hand" evidence="16">
    <location>
        <begin position="643"/>
        <end position="678"/>
    </location>
</feature>
<evidence type="ECO:0000256" key="5">
    <source>
        <dbReference type="ARBA" id="ARBA00022673"/>
    </source>
</evidence>
<evidence type="ECO:0000256" key="13">
    <source>
        <dbReference type="ARBA" id="ARBA00023303"/>
    </source>
</evidence>
<dbReference type="InterPro" id="IPR050599">
    <property type="entry name" value="VDCC_alpha-1_subunit"/>
</dbReference>
<dbReference type="EMBL" id="CAJNNV010028129">
    <property type="protein sequence ID" value="CAE8623202.1"/>
    <property type="molecule type" value="Genomic_DNA"/>
</dbReference>
<keyword evidence="8" id="KW-0851">Voltage-gated channel</keyword>
<keyword evidence="3" id="KW-0597">Phosphoprotein</keyword>
<protein>
    <recommendedName>
        <fullName evidence="16">EF-hand domain-containing protein</fullName>
    </recommendedName>
</protein>
<keyword evidence="18" id="KW-1185">Reference proteome</keyword>
<dbReference type="AlphaFoldDB" id="A0A813GKJ7"/>
<evidence type="ECO:0000256" key="12">
    <source>
        <dbReference type="ARBA" id="ARBA00023180"/>
    </source>
</evidence>
<dbReference type="InterPro" id="IPR002048">
    <property type="entry name" value="EF_hand_dom"/>
</dbReference>
<evidence type="ECO:0000256" key="8">
    <source>
        <dbReference type="ARBA" id="ARBA00022882"/>
    </source>
</evidence>
<dbReference type="InterPro" id="IPR011992">
    <property type="entry name" value="EF-hand-dom_pair"/>
</dbReference>
<dbReference type="OrthoDB" id="410889at2759"/>
<keyword evidence="9 15" id="KW-1133">Transmembrane helix</keyword>
<feature type="transmembrane region" description="Helical" evidence="15">
    <location>
        <begin position="552"/>
        <end position="575"/>
    </location>
</feature>
<evidence type="ECO:0000256" key="4">
    <source>
        <dbReference type="ARBA" id="ARBA00022568"/>
    </source>
</evidence>
<keyword evidence="5" id="KW-0107">Calcium channel</keyword>
<dbReference type="SUPFAM" id="SSF47473">
    <property type="entry name" value="EF-hand"/>
    <property type="match status" value="1"/>
</dbReference>
<keyword evidence="12" id="KW-0325">Glycoprotein</keyword>
<dbReference type="PANTHER" id="PTHR45628:SF7">
    <property type="entry name" value="VOLTAGE-DEPENDENT CALCIUM CHANNEL TYPE A SUBUNIT ALPHA-1"/>
    <property type="match status" value="1"/>
</dbReference>
<keyword evidence="6 15" id="KW-0812">Transmembrane</keyword>
<evidence type="ECO:0000256" key="3">
    <source>
        <dbReference type="ARBA" id="ARBA00022553"/>
    </source>
</evidence>
<dbReference type="InterPro" id="IPR005821">
    <property type="entry name" value="Ion_trans_dom"/>
</dbReference>
<keyword evidence="7" id="KW-0106">Calcium</keyword>
<accession>A0A813GKJ7</accession>
<reference evidence="17" key="1">
    <citation type="submission" date="2021-02" db="EMBL/GenBank/DDBJ databases">
        <authorList>
            <person name="Dougan E. K."/>
            <person name="Rhodes N."/>
            <person name="Thang M."/>
            <person name="Chan C."/>
        </authorList>
    </citation>
    <scope>NUCLEOTIDE SEQUENCE</scope>
</reference>
<feature type="transmembrane region" description="Helical" evidence="15">
    <location>
        <begin position="458"/>
        <end position="486"/>
    </location>
</feature>
<dbReference type="Gene3D" id="1.10.287.70">
    <property type="match status" value="1"/>
</dbReference>
<evidence type="ECO:0000256" key="11">
    <source>
        <dbReference type="ARBA" id="ARBA00023136"/>
    </source>
</evidence>
<dbReference type="GO" id="GO:0098703">
    <property type="term" value="P:calcium ion import across plasma membrane"/>
    <property type="evidence" value="ECO:0007669"/>
    <property type="project" value="TreeGrafter"/>
</dbReference>
<dbReference type="GO" id="GO:0008331">
    <property type="term" value="F:high voltage-gated calcium channel activity"/>
    <property type="evidence" value="ECO:0007669"/>
    <property type="project" value="TreeGrafter"/>
</dbReference>
<dbReference type="PANTHER" id="PTHR45628">
    <property type="entry name" value="VOLTAGE-DEPENDENT CALCIUM CHANNEL TYPE A SUBUNIT ALPHA-1"/>
    <property type="match status" value="1"/>
</dbReference>
<evidence type="ECO:0000256" key="1">
    <source>
        <dbReference type="ARBA" id="ARBA00004141"/>
    </source>
</evidence>
<dbReference type="GO" id="GO:0005891">
    <property type="term" value="C:voltage-gated calcium channel complex"/>
    <property type="evidence" value="ECO:0007669"/>
    <property type="project" value="TreeGrafter"/>
</dbReference>
<evidence type="ECO:0000256" key="9">
    <source>
        <dbReference type="ARBA" id="ARBA00022989"/>
    </source>
</evidence>
<dbReference type="InterPro" id="IPR027359">
    <property type="entry name" value="Volt_channel_dom_sf"/>
</dbReference>
<feature type="region of interest" description="Disordered" evidence="14">
    <location>
        <begin position="241"/>
        <end position="262"/>
    </location>
</feature>
<evidence type="ECO:0000313" key="18">
    <source>
        <dbReference type="Proteomes" id="UP000654075"/>
    </source>
</evidence>
<evidence type="ECO:0000256" key="7">
    <source>
        <dbReference type="ARBA" id="ARBA00022837"/>
    </source>
</evidence>
<evidence type="ECO:0000256" key="6">
    <source>
        <dbReference type="ARBA" id="ARBA00022692"/>
    </source>
</evidence>
<feature type="transmembrane region" description="Helical" evidence="15">
    <location>
        <begin position="357"/>
        <end position="375"/>
    </location>
</feature>
<evidence type="ECO:0000256" key="15">
    <source>
        <dbReference type="SAM" id="Phobius"/>
    </source>
</evidence>
<evidence type="ECO:0000256" key="2">
    <source>
        <dbReference type="ARBA" id="ARBA00022448"/>
    </source>
</evidence>
<name>A0A813GKJ7_POLGL</name>
<dbReference type="GO" id="GO:0005509">
    <property type="term" value="F:calcium ion binding"/>
    <property type="evidence" value="ECO:0007669"/>
    <property type="project" value="InterPro"/>
</dbReference>
<dbReference type="Gene3D" id="1.20.120.350">
    <property type="entry name" value="Voltage-gated potassium channels. Chain C"/>
    <property type="match status" value="1"/>
</dbReference>
<organism evidence="17 18">
    <name type="scientific">Polarella glacialis</name>
    <name type="common">Dinoflagellate</name>
    <dbReference type="NCBI Taxonomy" id="89957"/>
    <lineage>
        <taxon>Eukaryota</taxon>
        <taxon>Sar</taxon>
        <taxon>Alveolata</taxon>
        <taxon>Dinophyceae</taxon>
        <taxon>Suessiales</taxon>
        <taxon>Suessiaceae</taxon>
        <taxon>Polarella</taxon>
    </lineage>
</organism>
<dbReference type="InterPro" id="IPR018247">
    <property type="entry name" value="EF_Hand_1_Ca_BS"/>
</dbReference>
<evidence type="ECO:0000256" key="10">
    <source>
        <dbReference type="ARBA" id="ARBA00023065"/>
    </source>
</evidence>
<feature type="transmembrane region" description="Helical" evidence="15">
    <location>
        <begin position="324"/>
        <end position="345"/>
    </location>
</feature>